<dbReference type="Gene3D" id="3.30.70.330">
    <property type="match status" value="1"/>
</dbReference>
<dbReference type="CDD" id="cd12438">
    <property type="entry name" value="RRM_CNOT4"/>
    <property type="match status" value="1"/>
</dbReference>
<dbReference type="InterPro" id="IPR039515">
    <property type="entry name" value="NOT4_mRING-HC-C4C4"/>
</dbReference>
<dbReference type="CDD" id="cd16618">
    <property type="entry name" value="mRING-HC-C4C4_CNOT4"/>
    <property type="match status" value="1"/>
</dbReference>
<evidence type="ECO:0000313" key="7">
    <source>
        <dbReference type="Proteomes" id="UP001370490"/>
    </source>
</evidence>
<dbReference type="SUPFAM" id="SSF57850">
    <property type="entry name" value="RING/U-box"/>
    <property type="match status" value="1"/>
</dbReference>
<evidence type="ECO:0000256" key="2">
    <source>
        <dbReference type="PROSITE-ProRule" id="PRU00176"/>
    </source>
</evidence>
<reference evidence="6 7" key="1">
    <citation type="submission" date="2023-12" db="EMBL/GenBank/DDBJ databases">
        <title>A high-quality genome assembly for Dillenia turbinata (Dilleniales).</title>
        <authorList>
            <person name="Chanderbali A."/>
        </authorList>
    </citation>
    <scope>NUCLEOTIDE SEQUENCE [LARGE SCALE GENOMIC DNA]</scope>
    <source>
        <strain evidence="6">LSX21</strain>
        <tissue evidence="6">Leaf</tissue>
    </source>
</reference>
<dbReference type="PANTHER" id="PTHR12603:SF36">
    <property type="entry name" value="RNA BINDING (RRM_RBD_RNP MOTIFS) FAMILY PROTEIN"/>
    <property type="match status" value="1"/>
</dbReference>
<keyword evidence="7" id="KW-1185">Reference proteome</keyword>
<feature type="domain" description="RRM" evidence="5">
    <location>
        <begin position="113"/>
        <end position="199"/>
    </location>
</feature>
<dbReference type="Proteomes" id="UP001370490">
    <property type="component" value="Unassembled WGS sequence"/>
</dbReference>
<evidence type="ECO:0000256" key="3">
    <source>
        <dbReference type="SAM" id="MobiDB-lite"/>
    </source>
</evidence>
<accession>A0AAN8V3K6</accession>
<feature type="compositionally biased region" description="Polar residues" evidence="3">
    <location>
        <begin position="282"/>
        <end position="292"/>
    </location>
</feature>
<feature type="region of interest" description="Disordered" evidence="3">
    <location>
        <begin position="392"/>
        <end position="418"/>
    </location>
</feature>
<feature type="compositionally biased region" description="Polar residues" evidence="3">
    <location>
        <begin position="316"/>
        <end position="346"/>
    </location>
</feature>
<keyword evidence="1" id="KW-0479">Metal-binding</keyword>
<dbReference type="FunFam" id="3.30.40.10:FF:000155">
    <property type="entry name" value="RNA binding (RRM/RBD/RNP motifs) family protein"/>
    <property type="match status" value="1"/>
</dbReference>
<dbReference type="Pfam" id="PF14570">
    <property type="entry name" value="zf-RING_4"/>
    <property type="match status" value="1"/>
</dbReference>
<gene>
    <name evidence="6" type="ORF">RJ641_008574</name>
</gene>
<protein>
    <recommendedName>
        <fullName evidence="8">CCR4-NOT transcription complex subunit 4</fullName>
    </recommendedName>
</protein>
<dbReference type="Pfam" id="PF00076">
    <property type="entry name" value="RRM_1"/>
    <property type="match status" value="1"/>
</dbReference>
<dbReference type="SUPFAM" id="SSF54928">
    <property type="entry name" value="RNA-binding domain, RBD"/>
    <property type="match status" value="1"/>
</dbReference>
<feature type="region of interest" description="Disordered" evidence="3">
    <location>
        <begin position="278"/>
        <end position="346"/>
    </location>
</feature>
<evidence type="ECO:0000259" key="4">
    <source>
        <dbReference type="PROSITE" id="PS50089"/>
    </source>
</evidence>
<dbReference type="InterPro" id="IPR039780">
    <property type="entry name" value="Mot2"/>
</dbReference>
<evidence type="ECO:0000256" key="1">
    <source>
        <dbReference type="PROSITE-ProRule" id="PRU00175"/>
    </source>
</evidence>
<evidence type="ECO:0000259" key="5">
    <source>
        <dbReference type="PROSITE" id="PS50102"/>
    </source>
</evidence>
<sequence>MVATMSDEGEKTCPLCAEEMDLTDQQLKPCKCGYEICVWCWHNIMNMAEKDETEGRCPACRVPYDKEKIVGMAANCERLVAEINLEKKKSQKAKSKTSEGRKQLSSVRVIQRNLVYVVGLPLNLADEDLLQRKEYFAQYGKVLKVSISRTASGAIQHFSNNTCSVYITYSKEEEAIRCIQSVHGYTLDGRSLRACFGTTKYCHAWLRNVPCSNPDCLYLHEIGSQEDSFTKDEIISAYTRVQQITGATNNMQRRSGSVLPPPADDYCCSNNSAASGKPIIRSATNNPSSTVRDSPPKGSLVRSMALPAGASWGMRASNSQHPAGSLASSNGPSWQKPDSFNGSVGSMTAVPSTTLLHSEEGKKLMGKLETLESTKHHSSSDFQTTLSEMRAMSNGHPDTASRGSQFSCPPAMKDDHRGSSVVPLIKNTEVSVQSYSAGPEKSDSVSPAGKFQNLHSEVLSTNTGEQLENEDSAVIGPNSSLSGSMLQKSTGNHSLPPYILEQFGETLSSTAGTNTASVVNGVNVSRDQCDLRTDMQAQVAQNASSEADDDIEAFVEQRLKDLEFVNQSPYLPTQMHPVHVPNHLKGHSWPDSEVRGATNIGVDSLIVDNKFIGGSTSHASGVSSLSNGYHENLVSCATELDRTFVRSCLLPNEAGKKQVSKPEGSSVGSNTAKDIGESSIISNILSMDFDPWDDSLSSAQNLAKLLGESDKDRGSLKPSSSFKSQNSNQSRFTFARLGDSNNQGTDVEQPFSSMGQVPRNFIESKPSYLDGLSSNGFYSSNVNPNDNYIGSHSLITPHKLSASRAQVSAPPGFSVPSRVPPGFSSQERSEQAFDSSGNHLLESSLLRNSYQVSPTSNSGTAGDLEFMDPAILAVGKGRLQSALNNPAVDMRSNFPSQYSAFENETRLQLLMQRSLSPHHNLRFSDIGESFPPVADAYGIHSRLVEQSQVNNVSPFAQLSLQQSRSALTSNGHWDGWSEVHGRNDLVMAERLRNERLGLNNFYTGYDDSKFRMPSSGDLYNRSFGI</sequence>
<dbReference type="GO" id="GO:0003723">
    <property type="term" value="F:RNA binding"/>
    <property type="evidence" value="ECO:0007669"/>
    <property type="project" value="UniProtKB-UniRule"/>
</dbReference>
<dbReference type="PROSITE" id="PS50089">
    <property type="entry name" value="ZF_RING_2"/>
    <property type="match status" value="1"/>
</dbReference>
<dbReference type="InterPro" id="IPR013083">
    <property type="entry name" value="Znf_RING/FYVE/PHD"/>
</dbReference>
<dbReference type="GO" id="GO:0030014">
    <property type="term" value="C:CCR4-NOT complex"/>
    <property type="evidence" value="ECO:0007669"/>
    <property type="project" value="InterPro"/>
</dbReference>
<dbReference type="InterPro" id="IPR001841">
    <property type="entry name" value="Znf_RING"/>
</dbReference>
<dbReference type="PANTHER" id="PTHR12603">
    <property type="entry name" value="CCR4-NOT TRANSCRIPTION COMPLEX RELATED"/>
    <property type="match status" value="1"/>
</dbReference>
<dbReference type="SMART" id="SM00361">
    <property type="entry name" value="RRM_1"/>
    <property type="match status" value="1"/>
</dbReference>
<keyword evidence="1" id="KW-0862">Zinc</keyword>
<dbReference type="GO" id="GO:0016567">
    <property type="term" value="P:protein ubiquitination"/>
    <property type="evidence" value="ECO:0007669"/>
    <property type="project" value="TreeGrafter"/>
</dbReference>
<dbReference type="EMBL" id="JBAMMX010000015">
    <property type="protein sequence ID" value="KAK6926855.1"/>
    <property type="molecule type" value="Genomic_DNA"/>
</dbReference>
<evidence type="ECO:0008006" key="8">
    <source>
        <dbReference type="Google" id="ProtNLM"/>
    </source>
</evidence>
<dbReference type="InterPro" id="IPR000504">
    <property type="entry name" value="RRM_dom"/>
</dbReference>
<dbReference type="InterPro" id="IPR003954">
    <property type="entry name" value="RRM_euk-type"/>
</dbReference>
<dbReference type="GO" id="GO:0008270">
    <property type="term" value="F:zinc ion binding"/>
    <property type="evidence" value="ECO:0007669"/>
    <property type="project" value="UniProtKB-KW"/>
</dbReference>
<feature type="domain" description="RING-type" evidence="4">
    <location>
        <begin position="13"/>
        <end position="61"/>
    </location>
</feature>
<dbReference type="InterPro" id="IPR035979">
    <property type="entry name" value="RBD_domain_sf"/>
</dbReference>
<dbReference type="AlphaFoldDB" id="A0AAN8V3K6"/>
<comment type="caution">
    <text evidence="6">The sequence shown here is derived from an EMBL/GenBank/DDBJ whole genome shotgun (WGS) entry which is preliminary data.</text>
</comment>
<name>A0AAN8V3K6_9MAGN</name>
<dbReference type="InterPro" id="IPR034261">
    <property type="entry name" value="CNOT4_RRM"/>
</dbReference>
<dbReference type="GO" id="GO:0004842">
    <property type="term" value="F:ubiquitin-protein transferase activity"/>
    <property type="evidence" value="ECO:0007669"/>
    <property type="project" value="InterPro"/>
</dbReference>
<proteinExistence type="predicted"/>
<evidence type="ECO:0000313" key="6">
    <source>
        <dbReference type="EMBL" id="KAK6926855.1"/>
    </source>
</evidence>
<feature type="region of interest" description="Disordered" evidence="3">
    <location>
        <begin position="807"/>
        <end position="836"/>
    </location>
</feature>
<dbReference type="InterPro" id="IPR012677">
    <property type="entry name" value="Nucleotide-bd_a/b_plait_sf"/>
</dbReference>
<feature type="compositionally biased region" description="Low complexity" evidence="3">
    <location>
        <begin position="716"/>
        <end position="730"/>
    </location>
</feature>
<dbReference type="FunFam" id="3.30.70.330:FF:000161">
    <property type="entry name" value="RNA binding (RRM/RBD/RNP motifs) family protein"/>
    <property type="match status" value="1"/>
</dbReference>
<dbReference type="Gene3D" id="3.30.40.10">
    <property type="entry name" value="Zinc/RING finger domain, C3HC4 (zinc finger)"/>
    <property type="match status" value="1"/>
</dbReference>
<feature type="region of interest" description="Disordered" evidence="3">
    <location>
        <begin position="709"/>
        <end position="730"/>
    </location>
</feature>
<dbReference type="PROSITE" id="PS50102">
    <property type="entry name" value="RRM"/>
    <property type="match status" value="1"/>
</dbReference>
<keyword evidence="2" id="KW-0694">RNA-binding</keyword>
<keyword evidence="1" id="KW-0863">Zinc-finger</keyword>
<organism evidence="6 7">
    <name type="scientific">Dillenia turbinata</name>
    <dbReference type="NCBI Taxonomy" id="194707"/>
    <lineage>
        <taxon>Eukaryota</taxon>
        <taxon>Viridiplantae</taxon>
        <taxon>Streptophyta</taxon>
        <taxon>Embryophyta</taxon>
        <taxon>Tracheophyta</taxon>
        <taxon>Spermatophyta</taxon>
        <taxon>Magnoliopsida</taxon>
        <taxon>eudicotyledons</taxon>
        <taxon>Gunneridae</taxon>
        <taxon>Pentapetalae</taxon>
        <taxon>Dilleniales</taxon>
        <taxon>Dilleniaceae</taxon>
        <taxon>Dillenia</taxon>
    </lineage>
</organism>
<dbReference type="SMART" id="SM00360">
    <property type="entry name" value="RRM"/>
    <property type="match status" value="1"/>
</dbReference>